<reference evidence="3" key="1">
    <citation type="submission" date="2011-07" db="EMBL/GenBank/DDBJ databases">
        <authorList>
            <consortium name="Caenorhabditis brenneri Sequencing and Analysis Consortium"/>
            <person name="Wilson R.K."/>
        </authorList>
    </citation>
    <scope>NUCLEOTIDE SEQUENCE [LARGE SCALE GENOMIC DNA]</scope>
    <source>
        <strain evidence="3">PB2801</strain>
    </source>
</reference>
<dbReference type="Proteomes" id="UP000008068">
    <property type="component" value="Unassembled WGS sequence"/>
</dbReference>
<evidence type="ECO:0000313" key="3">
    <source>
        <dbReference type="Proteomes" id="UP000008068"/>
    </source>
</evidence>
<keyword evidence="3" id="KW-1185">Reference proteome</keyword>
<protein>
    <submittedName>
        <fullName evidence="2">Uncharacterized protein</fullName>
    </submittedName>
</protein>
<gene>
    <name evidence="2" type="ORF">CAEBREN_30818</name>
</gene>
<organism evidence="3">
    <name type="scientific">Caenorhabditis brenneri</name>
    <name type="common">Nematode worm</name>
    <dbReference type="NCBI Taxonomy" id="135651"/>
    <lineage>
        <taxon>Eukaryota</taxon>
        <taxon>Metazoa</taxon>
        <taxon>Ecdysozoa</taxon>
        <taxon>Nematoda</taxon>
        <taxon>Chromadorea</taxon>
        <taxon>Rhabditida</taxon>
        <taxon>Rhabditina</taxon>
        <taxon>Rhabditomorpha</taxon>
        <taxon>Rhabditoidea</taxon>
        <taxon>Rhabditidae</taxon>
        <taxon>Peloderinae</taxon>
        <taxon>Caenorhabditis</taxon>
    </lineage>
</organism>
<evidence type="ECO:0000256" key="1">
    <source>
        <dbReference type="SAM" id="MobiDB-lite"/>
    </source>
</evidence>
<feature type="region of interest" description="Disordered" evidence="1">
    <location>
        <begin position="68"/>
        <end position="115"/>
    </location>
</feature>
<name>G0PIF7_CAEBE</name>
<feature type="compositionally biased region" description="Basic and acidic residues" evidence="1">
    <location>
        <begin position="72"/>
        <end position="90"/>
    </location>
</feature>
<evidence type="ECO:0000313" key="2">
    <source>
        <dbReference type="EMBL" id="EGT57662.1"/>
    </source>
</evidence>
<accession>G0PIF7</accession>
<dbReference type="HOGENOM" id="CLU_2111059_0_0_1"/>
<dbReference type="EMBL" id="GL380562">
    <property type="protein sequence ID" value="EGT57662.1"/>
    <property type="molecule type" value="Genomic_DNA"/>
</dbReference>
<dbReference type="InParanoid" id="G0PIF7"/>
<sequence length="115" mass="13354">MHVTSYKKRDVQEYMLENEISEEVCPNEESKSLTARSDFNLLLVTSLCFFSSYLEGFIGVKDRKGQRSNAMKLEDESLNSEKMDVLRRENDDDDDLVNMGKMTDEEEEKQLGIRS</sequence>
<dbReference type="AlphaFoldDB" id="G0PIF7"/>
<proteinExistence type="predicted"/>